<keyword evidence="2" id="KW-1185">Reference proteome</keyword>
<sequence length="107" mass="11538">MAQPEVGSARTDFVLLQSSTSSQPEALPLTVLNLGDTVAAFDTLVSAVRLHPVSLLSAPTSANATMQQNDLRMAEEQQQGDESMRAMLDEAQKLRNEILQLQAALSQ</sequence>
<dbReference type="VEuPathDB" id="TriTrypDB:BSAL_00125"/>
<dbReference type="Proteomes" id="UP000051952">
    <property type="component" value="Unassembled WGS sequence"/>
</dbReference>
<organism evidence="1 2">
    <name type="scientific">Bodo saltans</name>
    <name type="common">Flagellated protozoan</name>
    <dbReference type="NCBI Taxonomy" id="75058"/>
    <lineage>
        <taxon>Eukaryota</taxon>
        <taxon>Discoba</taxon>
        <taxon>Euglenozoa</taxon>
        <taxon>Kinetoplastea</taxon>
        <taxon>Metakinetoplastina</taxon>
        <taxon>Eubodonida</taxon>
        <taxon>Bodonidae</taxon>
        <taxon>Bodo</taxon>
    </lineage>
</organism>
<evidence type="ECO:0000313" key="1">
    <source>
        <dbReference type="EMBL" id="CUG87511.1"/>
    </source>
</evidence>
<name>A0A0S4JBB8_BODSA</name>
<protein>
    <submittedName>
        <fullName evidence="1">Uncharacterized protein</fullName>
    </submittedName>
</protein>
<evidence type="ECO:0000313" key="2">
    <source>
        <dbReference type="Proteomes" id="UP000051952"/>
    </source>
</evidence>
<dbReference type="EMBL" id="CYKH01001535">
    <property type="protein sequence ID" value="CUG87511.1"/>
    <property type="molecule type" value="Genomic_DNA"/>
</dbReference>
<gene>
    <name evidence="1" type="ORF">BSAL_00125</name>
</gene>
<accession>A0A0S4JBB8</accession>
<proteinExistence type="predicted"/>
<reference evidence="2" key="1">
    <citation type="submission" date="2015-09" db="EMBL/GenBank/DDBJ databases">
        <authorList>
            <consortium name="Pathogen Informatics"/>
        </authorList>
    </citation>
    <scope>NUCLEOTIDE SEQUENCE [LARGE SCALE GENOMIC DNA]</scope>
    <source>
        <strain evidence="2">Lake Konstanz</strain>
    </source>
</reference>
<dbReference type="AlphaFoldDB" id="A0A0S4JBB8"/>